<proteinExistence type="predicted"/>
<dbReference type="HOGENOM" id="CLU_3094173_0_0_2"/>
<dbReference type="InterPro" id="IPR020271">
    <property type="entry name" value="Uncharacterised_MJ1172"/>
</dbReference>
<evidence type="ECO:0000313" key="3">
    <source>
        <dbReference type="Proteomes" id="UP000001107"/>
    </source>
</evidence>
<name>A6UND9_METVS</name>
<dbReference type="RefSeq" id="WP_011971915.1">
    <property type="nucleotide sequence ID" value="NC_009634.1"/>
</dbReference>
<feature type="region of interest" description="Disordered" evidence="1">
    <location>
        <begin position="1"/>
        <end position="23"/>
    </location>
</feature>
<dbReference type="GeneID" id="42990974"/>
<organism evidence="2 3">
    <name type="scientific">Methanococcus vannielii (strain ATCC 35089 / DSM 1224 / JCM 13029 / OCM 148 / SB)</name>
    <dbReference type="NCBI Taxonomy" id="406327"/>
    <lineage>
        <taxon>Archaea</taxon>
        <taxon>Methanobacteriati</taxon>
        <taxon>Methanobacteriota</taxon>
        <taxon>Methanomada group</taxon>
        <taxon>Methanococci</taxon>
        <taxon>Methanococcales</taxon>
        <taxon>Methanococcaceae</taxon>
        <taxon>Methanococcus</taxon>
    </lineage>
</organism>
<dbReference type="EMBL" id="CP000742">
    <property type="protein sequence ID" value="ABR54011.1"/>
    <property type="molecule type" value="Genomic_DNA"/>
</dbReference>
<dbReference type="Pfam" id="PF10884">
    <property type="entry name" value="DUF2683"/>
    <property type="match status" value="1"/>
</dbReference>
<sequence length="51" mass="6202">MNRRLSMDKNAENSDEYEETEPELRPEFIEKIEKIKKGKFIKIEDFAKHMD</sequence>
<evidence type="ECO:0000313" key="2">
    <source>
        <dbReference type="EMBL" id="ABR54011.1"/>
    </source>
</evidence>
<dbReference type="AlphaFoldDB" id="A6UND9"/>
<feature type="compositionally biased region" description="Basic and acidic residues" evidence="1">
    <location>
        <begin position="1"/>
        <end position="12"/>
    </location>
</feature>
<reference evidence="2" key="1">
    <citation type="submission" date="2007-06" db="EMBL/GenBank/DDBJ databases">
        <title>Complete sequence of Methanococcus vannielii SB.</title>
        <authorList>
            <consortium name="US DOE Joint Genome Institute"/>
            <person name="Copeland A."/>
            <person name="Lucas S."/>
            <person name="Lapidus A."/>
            <person name="Barry K."/>
            <person name="Glavina del Rio T."/>
            <person name="Dalin E."/>
            <person name="Tice H."/>
            <person name="Pitluck S."/>
            <person name="Chain P."/>
            <person name="Malfatti S."/>
            <person name="Shin M."/>
            <person name="Vergez L."/>
            <person name="Schmutz J."/>
            <person name="Larimer F."/>
            <person name="Land M."/>
            <person name="Hauser L."/>
            <person name="Kyrpides N."/>
            <person name="Anderson I."/>
            <person name="Sieprawska-Lupa M."/>
            <person name="Whitman W.B."/>
            <person name="Richardson P."/>
        </authorList>
    </citation>
    <scope>NUCLEOTIDE SEQUENCE [LARGE SCALE GENOMIC DNA]</scope>
    <source>
        <strain evidence="2">SB</strain>
    </source>
</reference>
<accession>A6UND9</accession>
<dbReference type="Proteomes" id="UP000001107">
    <property type="component" value="Chromosome"/>
</dbReference>
<protein>
    <submittedName>
        <fullName evidence="2">Uncharacterized protein</fullName>
    </submittedName>
</protein>
<evidence type="ECO:0000256" key="1">
    <source>
        <dbReference type="SAM" id="MobiDB-lite"/>
    </source>
</evidence>
<keyword evidence="3" id="KW-1185">Reference proteome</keyword>
<gene>
    <name evidence="2" type="ordered locus">Mevan_0097</name>
</gene>
<dbReference type="KEGG" id="mvn:Mevan_0097"/>